<keyword evidence="1" id="KW-0472">Membrane</keyword>
<evidence type="ECO:0000256" key="1">
    <source>
        <dbReference type="SAM" id="Phobius"/>
    </source>
</evidence>
<dbReference type="EMBL" id="JANIPJ010000010">
    <property type="protein sequence ID" value="MCR2805290.1"/>
    <property type="molecule type" value="Genomic_DNA"/>
</dbReference>
<feature type="transmembrane region" description="Helical" evidence="1">
    <location>
        <begin position="74"/>
        <end position="91"/>
    </location>
</feature>
<dbReference type="AlphaFoldDB" id="A0A9X2MS03"/>
<reference evidence="2" key="1">
    <citation type="submission" date="2022-08" db="EMBL/GenBank/DDBJ databases">
        <title>The genomic sequence of strain Paenibacillus sp. SCIV0701.</title>
        <authorList>
            <person name="Zhao H."/>
        </authorList>
    </citation>
    <scope>NUCLEOTIDE SEQUENCE</scope>
    <source>
        <strain evidence="2">SCIV0701</strain>
    </source>
</reference>
<comment type="caution">
    <text evidence="2">The sequence shown here is derived from an EMBL/GenBank/DDBJ whole genome shotgun (WGS) entry which is preliminary data.</text>
</comment>
<evidence type="ECO:0000313" key="3">
    <source>
        <dbReference type="Proteomes" id="UP001141950"/>
    </source>
</evidence>
<dbReference type="Proteomes" id="UP001141950">
    <property type="component" value="Unassembled WGS sequence"/>
</dbReference>
<feature type="transmembrane region" description="Helical" evidence="1">
    <location>
        <begin position="50"/>
        <end position="67"/>
    </location>
</feature>
<protein>
    <submittedName>
        <fullName evidence="2">HPP family protein</fullName>
    </submittedName>
</protein>
<sequence>MRLKAIAICFYIVLIYWISLHIPLLNSLFFPTLGAFSLLFISKPFPLNEMWRIAVGAAVASFIGSTFAQLSTSALSLLATLLIVIVLFHTFKWNAPPIMAIALIPFFAKPAHVWTAPLSVVIVLAGLLLTLYAVAQCEKLLKALPVFAGAKQGAKVESDSGL</sequence>
<organism evidence="2 3">
    <name type="scientific">Paenibacillus soyae</name>
    <dbReference type="NCBI Taxonomy" id="2969249"/>
    <lineage>
        <taxon>Bacteria</taxon>
        <taxon>Bacillati</taxon>
        <taxon>Bacillota</taxon>
        <taxon>Bacilli</taxon>
        <taxon>Bacillales</taxon>
        <taxon>Paenibacillaceae</taxon>
        <taxon>Paenibacillus</taxon>
    </lineage>
</organism>
<dbReference type="RefSeq" id="WP_257447445.1">
    <property type="nucleotide sequence ID" value="NZ_JANIPJ010000010.1"/>
</dbReference>
<accession>A0A9X2MS03</accession>
<feature type="transmembrane region" description="Helical" evidence="1">
    <location>
        <begin position="7"/>
        <end position="30"/>
    </location>
</feature>
<keyword evidence="1" id="KW-1133">Transmembrane helix</keyword>
<feature type="transmembrane region" description="Helical" evidence="1">
    <location>
        <begin position="111"/>
        <end position="134"/>
    </location>
</feature>
<name>A0A9X2MS03_9BACL</name>
<keyword evidence="3" id="KW-1185">Reference proteome</keyword>
<proteinExistence type="predicted"/>
<gene>
    <name evidence="2" type="ORF">NQZ67_15490</name>
</gene>
<evidence type="ECO:0000313" key="2">
    <source>
        <dbReference type="EMBL" id="MCR2805290.1"/>
    </source>
</evidence>
<keyword evidence="1" id="KW-0812">Transmembrane</keyword>